<dbReference type="PROSITE" id="PS00086">
    <property type="entry name" value="CYTOCHROME_P450"/>
    <property type="match status" value="1"/>
</dbReference>
<evidence type="ECO:0000256" key="8">
    <source>
        <dbReference type="ARBA" id="ARBA00023136"/>
    </source>
</evidence>
<dbReference type="GO" id="GO:0005789">
    <property type="term" value="C:endoplasmic reticulum membrane"/>
    <property type="evidence" value="ECO:0007669"/>
    <property type="project" value="UniProtKB-SubCell"/>
</dbReference>
<dbReference type="InterPro" id="IPR036396">
    <property type="entry name" value="Cyt_P450_sf"/>
</dbReference>
<reference evidence="12" key="1">
    <citation type="submission" date="2020-07" db="EMBL/GenBank/DDBJ databases">
        <title>Multicomponent nature underlies the extraordinary mechanical properties of spider dragline silk.</title>
        <authorList>
            <person name="Kono N."/>
            <person name="Nakamura H."/>
            <person name="Mori M."/>
            <person name="Yoshida Y."/>
            <person name="Ohtoshi R."/>
            <person name="Malay A.D."/>
            <person name="Moran D.A.P."/>
            <person name="Tomita M."/>
            <person name="Numata K."/>
            <person name="Arakawa K."/>
        </authorList>
    </citation>
    <scope>NUCLEOTIDE SEQUENCE</scope>
</reference>
<comment type="subcellular location">
    <subcellularLocation>
        <location evidence="2">Endoplasmic reticulum membrane</location>
    </subcellularLocation>
</comment>
<dbReference type="GO" id="GO:0020037">
    <property type="term" value="F:heme binding"/>
    <property type="evidence" value="ECO:0007669"/>
    <property type="project" value="InterPro"/>
</dbReference>
<keyword evidence="11" id="KW-0812">Transmembrane</keyword>
<comment type="cofactor">
    <cofactor evidence="1 9">
        <name>heme</name>
        <dbReference type="ChEBI" id="CHEBI:30413"/>
    </cofactor>
</comment>
<accession>A0A8X6H1N5</accession>
<evidence type="ECO:0000256" key="6">
    <source>
        <dbReference type="ARBA" id="ARBA00023004"/>
    </source>
</evidence>
<dbReference type="GO" id="GO:0016705">
    <property type="term" value="F:oxidoreductase activity, acting on paired donors, with incorporation or reduction of molecular oxygen"/>
    <property type="evidence" value="ECO:0007669"/>
    <property type="project" value="InterPro"/>
</dbReference>
<dbReference type="PRINTS" id="PR00463">
    <property type="entry name" value="EP450I"/>
</dbReference>
<keyword evidence="4 9" id="KW-0349">Heme</keyword>
<evidence type="ECO:0000256" key="3">
    <source>
        <dbReference type="ARBA" id="ARBA00010617"/>
    </source>
</evidence>
<evidence type="ECO:0000256" key="4">
    <source>
        <dbReference type="ARBA" id="ARBA00022617"/>
    </source>
</evidence>
<dbReference type="Pfam" id="PF00067">
    <property type="entry name" value="p450"/>
    <property type="match status" value="1"/>
</dbReference>
<evidence type="ECO:0000256" key="10">
    <source>
        <dbReference type="RuleBase" id="RU000461"/>
    </source>
</evidence>
<gene>
    <name evidence="12" type="primary">Cyp4v2</name>
    <name evidence="12" type="ORF">TNCT_531541</name>
</gene>
<evidence type="ECO:0000313" key="13">
    <source>
        <dbReference type="Proteomes" id="UP000887116"/>
    </source>
</evidence>
<dbReference type="PANTHER" id="PTHR24291:SF189">
    <property type="entry name" value="CYTOCHROME P450 4C3-RELATED"/>
    <property type="match status" value="1"/>
</dbReference>
<dbReference type="InterPro" id="IPR050196">
    <property type="entry name" value="Cytochrome_P450_Monoox"/>
</dbReference>
<keyword evidence="9 10" id="KW-0479">Metal-binding</keyword>
<proteinExistence type="inferred from homology"/>
<evidence type="ECO:0000256" key="2">
    <source>
        <dbReference type="ARBA" id="ARBA00004586"/>
    </source>
</evidence>
<dbReference type="PRINTS" id="PR00385">
    <property type="entry name" value="P450"/>
</dbReference>
<keyword evidence="13" id="KW-1185">Reference proteome</keyword>
<dbReference type="EMBL" id="BMAO01002078">
    <property type="protein sequence ID" value="GFQ78084.1"/>
    <property type="molecule type" value="Genomic_DNA"/>
</dbReference>
<name>A0A8X6H1N5_TRICU</name>
<dbReference type="SUPFAM" id="SSF48264">
    <property type="entry name" value="Cytochrome P450"/>
    <property type="match status" value="1"/>
</dbReference>
<dbReference type="InterPro" id="IPR017972">
    <property type="entry name" value="Cyt_P450_CS"/>
</dbReference>
<evidence type="ECO:0000256" key="7">
    <source>
        <dbReference type="ARBA" id="ARBA00023033"/>
    </source>
</evidence>
<keyword evidence="10" id="KW-0560">Oxidoreductase</keyword>
<dbReference type="Gene3D" id="1.10.630.10">
    <property type="entry name" value="Cytochrome P450"/>
    <property type="match status" value="1"/>
</dbReference>
<keyword evidence="6 9" id="KW-0408">Iron</keyword>
<dbReference type="InterPro" id="IPR002401">
    <property type="entry name" value="Cyt_P450_E_grp-I"/>
</dbReference>
<protein>
    <submittedName>
        <fullName evidence="12">Cytochrome P450 4V2</fullName>
    </submittedName>
</protein>
<keyword evidence="7 10" id="KW-0503">Monooxygenase</keyword>
<dbReference type="GO" id="GO:0004497">
    <property type="term" value="F:monooxygenase activity"/>
    <property type="evidence" value="ECO:0007669"/>
    <property type="project" value="UniProtKB-KW"/>
</dbReference>
<dbReference type="CDD" id="cd20628">
    <property type="entry name" value="CYP4"/>
    <property type="match status" value="1"/>
</dbReference>
<comment type="caution">
    <text evidence="12">The sequence shown here is derived from an EMBL/GenBank/DDBJ whole genome shotgun (WGS) entry which is preliminary data.</text>
</comment>
<feature type="binding site" description="axial binding residue" evidence="9">
    <location>
        <position position="473"/>
    </location>
    <ligand>
        <name>heme</name>
        <dbReference type="ChEBI" id="CHEBI:30413"/>
    </ligand>
    <ligandPart>
        <name>Fe</name>
        <dbReference type="ChEBI" id="CHEBI:18248"/>
    </ligandPart>
</feature>
<dbReference type="OrthoDB" id="1470350at2759"/>
<dbReference type="GO" id="GO:0005506">
    <property type="term" value="F:iron ion binding"/>
    <property type="evidence" value="ECO:0007669"/>
    <property type="project" value="InterPro"/>
</dbReference>
<evidence type="ECO:0000256" key="5">
    <source>
        <dbReference type="ARBA" id="ARBA00022824"/>
    </source>
</evidence>
<evidence type="ECO:0000256" key="11">
    <source>
        <dbReference type="SAM" id="Phobius"/>
    </source>
</evidence>
<comment type="similarity">
    <text evidence="3 10">Belongs to the cytochrome P450 family.</text>
</comment>
<keyword evidence="5" id="KW-0256">Endoplasmic reticulum</keyword>
<dbReference type="InterPro" id="IPR001128">
    <property type="entry name" value="Cyt_P450"/>
</dbReference>
<dbReference type="Proteomes" id="UP000887116">
    <property type="component" value="Unassembled WGS sequence"/>
</dbReference>
<evidence type="ECO:0000256" key="9">
    <source>
        <dbReference type="PIRSR" id="PIRSR602401-1"/>
    </source>
</evidence>
<dbReference type="AlphaFoldDB" id="A0A8X6H1N5"/>
<sequence>MDEDEFYRVLRVVGIVLRIFVFVTFAFSAIIFISKVIRFERCSIPTVNCHPILFYFSALLSLYKQSRPEVPPLCLILLGITGVCRIAAKQKLFCIYVLFKPFIIFFKPETVEVLLSSTTLIDKSKEYELLSPWLGTGLLTSTGKKWRRRRKLLTPAFHFSILDEFIPVFQEQSSILVSKLQYLVHEPWVDVVPLMTACTLDIICQTAMGVNIDAQGGRNTEYVRAVHEIGESFMYRVLRPWLYPNFIFKWTAYGRRFYDNLRRVQSLTKRVIKHKRQDMEAREEYAVIEPFSNHSPSQRKKRKAFLELLLEHHLKDPSFTEEDVSEEVHTFMFEGHDTTAMALSWALYCLGQNPEIQQRVQEELDDIFDDDIDRDIEREDLTRMKYLECVIKETLRLYPSVPFIARECKNSFTVLNHKVPPHSLCLILTCELHQDPESFPEPEKFIPERFFPENSKGRHPYAYVPFSAGPRNCIGQKFAMMEEKIVLANILRKFRVTSLDPRDEVLVTPNLTTKNVKPLRLRFEPRSIQCTWLFVKDNFDV</sequence>
<evidence type="ECO:0000313" key="12">
    <source>
        <dbReference type="EMBL" id="GFQ78084.1"/>
    </source>
</evidence>
<organism evidence="12 13">
    <name type="scientific">Trichonephila clavata</name>
    <name type="common">Joro spider</name>
    <name type="synonym">Nephila clavata</name>
    <dbReference type="NCBI Taxonomy" id="2740835"/>
    <lineage>
        <taxon>Eukaryota</taxon>
        <taxon>Metazoa</taxon>
        <taxon>Ecdysozoa</taxon>
        <taxon>Arthropoda</taxon>
        <taxon>Chelicerata</taxon>
        <taxon>Arachnida</taxon>
        <taxon>Araneae</taxon>
        <taxon>Araneomorphae</taxon>
        <taxon>Entelegynae</taxon>
        <taxon>Araneoidea</taxon>
        <taxon>Nephilidae</taxon>
        <taxon>Trichonephila</taxon>
    </lineage>
</organism>
<keyword evidence="8 11" id="KW-0472">Membrane</keyword>
<keyword evidence="11" id="KW-1133">Transmembrane helix</keyword>
<evidence type="ECO:0000256" key="1">
    <source>
        <dbReference type="ARBA" id="ARBA00001971"/>
    </source>
</evidence>
<dbReference type="PANTHER" id="PTHR24291">
    <property type="entry name" value="CYTOCHROME P450 FAMILY 4"/>
    <property type="match status" value="1"/>
</dbReference>
<feature type="transmembrane region" description="Helical" evidence="11">
    <location>
        <begin position="12"/>
        <end position="33"/>
    </location>
</feature>